<dbReference type="Pfam" id="PF13193">
    <property type="entry name" value="AMP-binding_C"/>
    <property type="match status" value="1"/>
</dbReference>
<dbReference type="PANTHER" id="PTHR43767:SF8">
    <property type="entry name" value="LONG-CHAIN-FATTY-ACID--COA LIGASE"/>
    <property type="match status" value="1"/>
</dbReference>
<dbReference type="AlphaFoldDB" id="A0AAW7XG22"/>
<name>A0AAW7XG22_9GAMM</name>
<gene>
    <name evidence="10" type="ORF">Q4490_03040</name>
</gene>
<evidence type="ECO:0000313" key="10">
    <source>
        <dbReference type="EMBL" id="MDO6452532.1"/>
    </source>
</evidence>
<dbReference type="InterPro" id="IPR042099">
    <property type="entry name" value="ANL_N_sf"/>
</dbReference>
<proteinExistence type="predicted"/>
<evidence type="ECO:0000256" key="5">
    <source>
        <dbReference type="ARBA" id="ARBA00026121"/>
    </source>
</evidence>
<dbReference type="EC" id="6.2.1.3" evidence="5"/>
<evidence type="ECO:0000256" key="6">
    <source>
        <dbReference type="ARBA" id="ARBA00039545"/>
    </source>
</evidence>
<dbReference type="PROSITE" id="PS00455">
    <property type="entry name" value="AMP_BINDING"/>
    <property type="match status" value="1"/>
</dbReference>
<dbReference type="Pfam" id="PF00501">
    <property type="entry name" value="AMP-binding"/>
    <property type="match status" value="1"/>
</dbReference>
<evidence type="ECO:0000313" key="11">
    <source>
        <dbReference type="Proteomes" id="UP001169862"/>
    </source>
</evidence>
<dbReference type="InterPro" id="IPR045851">
    <property type="entry name" value="AMP-bd_C_sf"/>
</dbReference>
<comment type="subcellular location">
    <subcellularLocation>
        <location evidence="1">Membrane</location>
        <topology evidence="1">Peripheral membrane protein</topology>
    </subcellularLocation>
</comment>
<dbReference type="Gene3D" id="3.40.50.12780">
    <property type="entry name" value="N-terminal domain of ligase-like"/>
    <property type="match status" value="1"/>
</dbReference>
<reference evidence="10" key="1">
    <citation type="submission" date="2023-07" db="EMBL/GenBank/DDBJ databases">
        <title>Genome content predicts the carbon catabolic preferences of heterotrophic bacteria.</title>
        <authorList>
            <person name="Gralka M."/>
        </authorList>
    </citation>
    <scope>NUCLEOTIDE SEQUENCE</scope>
    <source>
        <strain evidence="10">I2M16</strain>
    </source>
</reference>
<dbReference type="GO" id="GO:0016020">
    <property type="term" value="C:membrane"/>
    <property type="evidence" value="ECO:0007669"/>
    <property type="project" value="UniProtKB-SubCell"/>
</dbReference>
<dbReference type="EMBL" id="JAUOPG010000002">
    <property type="protein sequence ID" value="MDO6452532.1"/>
    <property type="molecule type" value="Genomic_DNA"/>
</dbReference>
<dbReference type="Gene3D" id="3.30.300.30">
    <property type="match status" value="1"/>
</dbReference>
<keyword evidence="4" id="KW-0472">Membrane</keyword>
<evidence type="ECO:0000256" key="4">
    <source>
        <dbReference type="ARBA" id="ARBA00023136"/>
    </source>
</evidence>
<dbReference type="SUPFAM" id="SSF56801">
    <property type="entry name" value="Acetyl-CoA synthetase-like"/>
    <property type="match status" value="1"/>
</dbReference>
<comment type="caution">
    <text evidence="10">The sequence shown here is derived from an EMBL/GenBank/DDBJ whole genome shotgun (WGS) entry which is preliminary data.</text>
</comment>
<evidence type="ECO:0000256" key="2">
    <source>
        <dbReference type="ARBA" id="ARBA00005005"/>
    </source>
</evidence>
<comment type="pathway">
    <text evidence="2">Lipid metabolism; fatty acid beta-oxidation.</text>
</comment>
<dbReference type="CDD" id="cd05936">
    <property type="entry name" value="FC-FACS_FadD_like"/>
    <property type="match status" value="1"/>
</dbReference>
<feature type="domain" description="AMP-binding enzyme C-terminal" evidence="9">
    <location>
        <begin position="454"/>
        <end position="528"/>
    </location>
</feature>
<evidence type="ECO:0000256" key="3">
    <source>
        <dbReference type="ARBA" id="ARBA00022598"/>
    </source>
</evidence>
<organism evidence="10 11">
    <name type="scientific">Neptunomonas phycophila</name>
    <dbReference type="NCBI Taxonomy" id="1572645"/>
    <lineage>
        <taxon>Bacteria</taxon>
        <taxon>Pseudomonadati</taxon>
        <taxon>Pseudomonadota</taxon>
        <taxon>Gammaproteobacteria</taxon>
        <taxon>Oceanospirillales</taxon>
        <taxon>Oceanospirillaceae</taxon>
        <taxon>Neptunomonas</taxon>
    </lineage>
</organism>
<dbReference type="Proteomes" id="UP001169862">
    <property type="component" value="Unassembled WGS sequence"/>
</dbReference>
<dbReference type="InterPro" id="IPR000873">
    <property type="entry name" value="AMP-dep_synth/lig_dom"/>
</dbReference>
<dbReference type="RefSeq" id="WP_303548572.1">
    <property type="nucleotide sequence ID" value="NZ_JAUOPG010000002.1"/>
</dbReference>
<dbReference type="GO" id="GO:0004467">
    <property type="term" value="F:long-chain fatty acid-CoA ligase activity"/>
    <property type="evidence" value="ECO:0007669"/>
    <property type="project" value="UniProtKB-EC"/>
</dbReference>
<evidence type="ECO:0000259" key="9">
    <source>
        <dbReference type="Pfam" id="PF13193"/>
    </source>
</evidence>
<sequence length="552" mass="61699">MHTLTGVNVLSDVLLRSARLFPEKPAFTHAGSTLTYAQLDRLSTQVAGYLQFTGTLSRQDRVALMLPNLLHYPVAMFGAMKAGMIVVNINPNFGEAELRHILRDSGARVLITLQECLDRVEAVINETSIAEVIAADVLDLHPLSQRAFTRFMGLPRKYRRFKSVLPHLISFRKVLRIGQAELYVHESISPDDIALLQYTGGTTGDAKGAILKHRHLIANMNQLCGLFENDLNTGSEVVVAPMPLYHIYSFTLHCLMMIAFAARMVLIPDWRDRDLLVEELGRYPCTFFAGLNTLFVGLCHHPNFLQLDFSALKITCSGGAPLSESTAIEWRRITGCPLVEGYGLTEASPVISVNYPPSDKFTGSVGKPLTQTECKVLSEEGDVLSYGEKGELWVKGPQVINRYWNMPKETEVSIQEGWLETGDIVLMNQAGEIHIIDRKSDIINVSGFPVYPSELEKVISCHPDIKECAVIGLPDEATGEQIKLYVVSSNPRLNVRDIREYCRERLTSYKVPRLVEFKQHLPHTPVGKVLRRQLRDEALAVHVSSPLSTSYF</sequence>
<evidence type="ECO:0000256" key="7">
    <source>
        <dbReference type="ARBA" id="ARBA00042773"/>
    </source>
</evidence>
<dbReference type="InterPro" id="IPR050237">
    <property type="entry name" value="ATP-dep_AMP-bd_enzyme"/>
</dbReference>
<evidence type="ECO:0000256" key="1">
    <source>
        <dbReference type="ARBA" id="ARBA00004170"/>
    </source>
</evidence>
<feature type="domain" description="AMP-dependent synthetase/ligase" evidence="8">
    <location>
        <begin position="16"/>
        <end position="404"/>
    </location>
</feature>
<protein>
    <recommendedName>
        <fullName evidence="6">Long-chain-fatty-acid--CoA ligase</fullName>
        <ecNumber evidence="5">6.2.1.3</ecNumber>
    </recommendedName>
    <alternativeName>
        <fullName evidence="7">Long-chain acyl-CoA synthetase</fullName>
    </alternativeName>
</protein>
<dbReference type="InterPro" id="IPR025110">
    <property type="entry name" value="AMP-bd_C"/>
</dbReference>
<evidence type="ECO:0000259" key="8">
    <source>
        <dbReference type="Pfam" id="PF00501"/>
    </source>
</evidence>
<dbReference type="PANTHER" id="PTHR43767">
    <property type="entry name" value="LONG-CHAIN-FATTY-ACID--COA LIGASE"/>
    <property type="match status" value="1"/>
</dbReference>
<keyword evidence="3" id="KW-0436">Ligase</keyword>
<accession>A0AAW7XG22</accession>
<dbReference type="InterPro" id="IPR020845">
    <property type="entry name" value="AMP-binding_CS"/>
</dbReference>